<evidence type="ECO:0000256" key="3">
    <source>
        <dbReference type="ARBA" id="ARBA00022833"/>
    </source>
</evidence>
<feature type="compositionally biased region" description="Low complexity" evidence="5">
    <location>
        <begin position="383"/>
        <end position="397"/>
    </location>
</feature>
<accession>A0A1B9GP64</accession>
<feature type="compositionally biased region" description="Polar residues" evidence="5">
    <location>
        <begin position="558"/>
        <end position="582"/>
    </location>
</feature>
<feature type="compositionally biased region" description="Polar residues" evidence="5">
    <location>
        <begin position="462"/>
        <end position="489"/>
    </location>
</feature>
<dbReference type="SMART" id="SM00184">
    <property type="entry name" value="RING"/>
    <property type="match status" value="2"/>
</dbReference>
<dbReference type="Pfam" id="PF13639">
    <property type="entry name" value="zf-RING_2"/>
    <property type="match status" value="1"/>
</dbReference>
<dbReference type="PANTHER" id="PTHR15710">
    <property type="entry name" value="E3 UBIQUITIN-PROTEIN LIGASE PRAJA"/>
    <property type="match status" value="1"/>
</dbReference>
<feature type="compositionally biased region" description="Low complexity" evidence="5">
    <location>
        <begin position="13"/>
        <end position="22"/>
    </location>
</feature>
<evidence type="ECO:0000256" key="2">
    <source>
        <dbReference type="ARBA" id="ARBA00022771"/>
    </source>
</evidence>
<evidence type="ECO:0000259" key="6">
    <source>
        <dbReference type="PROSITE" id="PS50089"/>
    </source>
</evidence>
<dbReference type="OrthoDB" id="8062037at2759"/>
<feature type="compositionally biased region" description="Pro residues" evidence="5">
    <location>
        <begin position="658"/>
        <end position="670"/>
    </location>
</feature>
<evidence type="ECO:0000313" key="7">
    <source>
        <dbReference type="EMBL" id="OCF32796.1"/>
    </source>
</evidence>
<proteinExistence type="predicted"/>
<feature type="region of interest" description="Disordered" evidence="5">
    <location>
        <begin position="1"/>
        <end position="133"/>
    </location>
</feature>
<feature type="compositionally biased region" description="Polar residues" evidence="5">
    <location>
        <begin position="69"/>
        <end position="87"/>
    </location>
</feature>
<feature type="compositionally biased region" description="Polar residues" evidence="5">
    <location>
        <begin position="437"/>
        <end position="449"/>
    </location>
</feature>
<reference evidence="7 8" key="1">
    <citation type="submission" date="2013-07" db="EMBL/GenBank/DDBJ databases">
        <title>The Genome Sequence of Cryptococcus heveanensis BCC8398.</title>
        <authorList>
            <consortium name="The Broad Institute Genome Sequencing Platform"/>
            <person name="Cuomo C."/>
            <person name="Litvintseva A."/>
            <person name="Chen Y."/>
            <person name="Heitman J."/>
            <person name="Sun S."/>
            <person name="Springer D."/>
            <person name="Dromer F."/>
            <person name="Young S.K."/>
            <person name="Zeng Q."/>
            <person name="Gargeya S."/>
            <person name="Fitzgerald M."/>
            <person name="Abouelleil A."/>
            <person name="Alvarado L."/>
            <person name="Berlin A.M."/>
            <person name="Chapman S.B."/>
            <person name="Dewar J."/>
            <person name="Goldberg J."/>
            <person name="Griggs A."/>
            <person name="Gujja S."/>
            <person name="Hansen M."/>
            <person name="Howarth C."/>
            <person name="Imamovic A."/>
            <person name="Larimer J."/>
            <person name="McCowan C."/>
            <person name="Murphy C."/>
            <person name="Pearson M."/>
            <person name="Priest M."/>
            <person name="Roberts A."/>
            <person name="Saif S."/>
            <person name="Shea T."/>
            <person name="Sykes S."/>
            <person name="Wortman J."/>
            <person name="Nusbaum C."/>
            <person name="Birren B."/>
        </authorList>
    </citation>
    <scope>NUCLEOTIDE SEQUENCE [LARGE SCALE GENOMIC DNA]</scope>
    <source>
        <strain evidence="7 8">BCC8398</strain>
    </source>
</reference>
<protein>
    <recommendedName>
        <fullName evidence="6">RING-type domain-containing protein</fullName>
    </recommendedName>
</protein>
<feature type="compositionally biased region" description="Basic and acidic residues" evidence="5">
    <location>
        <begin position="948"/>
        <end position="959"/>
    </location>
</feature>
<feature type="compositionally biased region" description="Pro residues" evidence="5">
    <location>
        <begin position="1"/>
        <end position="12"/>
    </location>
</feature>
<dbReference type="STRING" id="1296120.A0A1B9GP64"/>
<keyword evidence="3" id="KW-0862">Zinc</keyword>
<organism evidence="7 8">
    <name type="scientific">Kwoniella heveanensis BCC8398</name>
    <dbReference type="NCBI Taxonomy" id="1296120"/>
    <lineage>
        <taxon>Eukaryota</taxon>
        <taxon>Fungi</taxon>
        <taxon>Dikarya</taxon>
        <taxon>Basidiomycota</taxon>
        <taxon>Agaricomycotina</taxon>
        <taxon>Tremellomycetes</taxon>
        <taxon>Tremellales</taxon>
        <taxon>Cryptococcaceae</taxon>
        <taxon>Kwoniella</taxon>
    </lineage>
</organism>
<feature type="compositionally biased region" description="Polar residues" evidence="5">
    <location>
        <begin position="178"/>
        <end position="187"/>
    </location>
</feature>
<evidence type="ECO:0000256" key="5">
    <source>
        <dbReference type="SAM" id="MobiDB-lite"/>
    </source>
</evidence>
<feature type="region of interest" description="Disordered" evidence="5">
    <location>
        <begin position="872"/>
        <end position="893"/>
    </location>
</feature>
<evidence type="ECO:0000256" key="4">
    <source>
        <dbReference type="PROSITE-ProRule" id="PRU00175"/>
    </source>
</evidence>
<keyword evidence="8" id="KW-1185">Reference proteome</keyword>
<feature type="domain" description="RING-type" evidence="6">
    <location>
        <begin position="265"/>
        <end position="344"/>
    </location>
</feature>
<dbReference type="EMBL" id="KV700128">
    <property type="protein sequence ID" value="OCF32796.1"/>
    <property type="molecule type" value="Genomic_DNA"/>
</dbReference>
<keyword evidence="2 4" id="KW-0863">Zinc-finger</keyword>
<feature type="region of interest" description="Disordered" evidence="5">
    <location>
        <begin position="274"/>
        <end position="316"/>
    </location>
</feature>
<dbReference type="Proteomes" id="UP000092666">
    <property type="component" value="Unassembled WGS sequence"/>
</dbReference>
<dbReference type="PANTHER" id="PTHR15710:SF74">
    <property type="entry name" value="RING-TYPE E3 UBIQUITIN TRANSFERASE-RELATED"/>
    <property type="match status" value="1"/>
</dbReference>
<dbReference type="Gene3D" id="3.30.40.10">
    <property type="entry name" value="Zinc/RING finger domain, C3HC4 (zinc finger)"/>
    <property type="match status" value="1"/>
</dbReference>
<feature type="region of interest" description="Disordered" evidence="5">
    <location>
        <begin position="150"/>
        <end position="204"/>
    </location>
</feature>
<feature type="compositionally biased region" description="Low complexity" evidence="5">
    <location>
        <begin position="633"/>
        <end position="645"/>
    </location>
</feature>
<dbReference type="InterPro" id="IPR013083">
    <property type="entry name" value="Znf_RING/FYVE/PHD"/>
</dbReference>
<feature type="compositionally biased region" description="Polar residues" evidence="5">
    <location>
        <begin position="398"/>
        <end position="407"/>
    </location>
</feature>
<feature type="compositionally biased region" description="Low complexity" evidence="5">
    <location>
        <begin position="88"/>
        <end position="106"/>
    </location>
</feature>
<feature type="region of interest" description="Disordered" evidence="5">
    <location>
        <begin position="926"/>
        <end position="959"/>
    </location>
</feature>
<dbReference type="GO" id="GO:0008270">
    <property type="term" value="F:zinc ion binding"/>
    <property type="evidence" value="ECO:0007669"/>
    <property type="project" value="UniProtKB-KW"/>
</dbReference>
<dbReference type="CDD" id="cd16454">
    <property type="entry name" value="RING-H2_PA-TM-RING"/>
    <property type="match status" value="1"/>
</dbReference>
<feature type="compositionally biased region" description="Basic and acidic residues" evidence="5">
    <location>
        <begin position="275"/>
        <end position="301"/>
    </location>
</feature>
<keyword evidence="1" id="KW-0479">Metal-binding</keyword>
<feature type="region of interest" description="Disordered" evidence="5">
    <location>
        <begin position="742"/>
        <end position="842"/>
    </location>
</feature>
<feature type="region of interest" description="Disordered" evidence="5">
    <location>
        <begin position="379"/>
        <end position="721"/>
    </location>
</feature>
<reference evidence="8" key="2">
    <citation type="submission" date="2013-12" db="EMBL/GenBank/DDBJ databases">
        <title>Evolution of pathogenesis and genome organization in the Tremellales.</title>
        <authorList>
            <person name="Cuomo C."/>
            <person name="Litvintseva A."/>
            <person name="Heitman J."/>
            <person name="Chen Y."/>
            <person name="Sun S."/>
            <person name="Springer D."/>
            <person name="Dromer F."/>
            <person name="Young S."/>
            <person name="Zeng Q."/>
            <person name="Chapman S."/>
            <person name="Gujja S."/>
            <person name="Saif S."/>
            <person name="Birren B."/>
        </authorList>
    </citation>
    <scope>NUCLEOTIDE SEQUENCE [LARGE SCALE GENOMIC DNA]</scope>
    <source>
        <strain evidence="8">BCC8398</strain>
    </source>
</reference>
<feature type="compositionally biased region" description="Low complexity" evidence="5">
    <location>
        <begin position="33"/>
        <end position="47"/>
    </location>
</feature>
<evidence type="ECO:0000256" key="1">
    <source>
        <dbReference type="ARBA" id="ARBA00022723"/>
    </source>
</evidence>
<sequence length="959" mass="100290">MSSPPPPPPPNPGDNTDSNNSNRQPSFFPIDQASSSTSPHASASSDAHGVGSPPSITFEFTLPGLLDGSPSNTGSLGLNTESRQDTVSGTSESQGGQQGSHQGHQSPRPDPTAGVAPASGAVPNPRAGNEEAGHGALDILWSFTIRADPSAGLPSIGLHPPPPSSPGQNPLDPHMPNTRGSGENNPSGAARNETGGPQGLPPPWLFPPFFNFFMPLRTEPQPNPEKAAELLRSLPTVTRVSLARVDRIVAAQEKDSPPDEKGWKCGICLEGIPTEDTKGKGKAKEDRSEGTEGATEKIDVDPKEDEGEEKHSGTGVKALPCNHLFHADCLEPWFLTKHTCPSCRLDLDPLQTLNTGPPRQNPLRPSATTAGATRLQNAHPYARNNGNSLNGASANNRPTTEQPQSSPHAGPLPAAFSPPGMPSADGGQGQNSQDQGPTITFFWSASPGSASLPGFNPFRSLPLQNPNPVQRQESISPMTVPPGQTSQGAPSVGVAATPQDTTAAQTSDSAITAGRGENHAGLTAPSTPGPIFDAPTFASPLQMASRSSPAPAPGAIEEQSQSASPNTSTAAPVDNNTHGAQSPTPIPIPTGPFGIAGASAGGDNRPQPQRRPHITIIRTPSPGLGPVPGSGSGPLPFGFPFLPLPQHLTPGAGLNRTPQPPSAPSDPSPSGPHNETASAIESTGSASPMNTSFTSDQRGGPTETSAQAQGPASVLATAKPFAPQSLENWILDRETTLGWRCDAPDCFYYKPPPSGAEDGDVQMAEEDRPDGAAGNEDDDKEGKQILSVFSVDQPLDRPYSNRSVNICTTEEPPVYVPEIRVEDTEPASPREGGGETSSSNGMVALDLSKSKFAVLACRHRYHRKCVSRLEKLLSPPSSNSKGDTNGDRASASAENDRRLFVRCARCHKDGWVRSADAPKHVLGAVEAQKKEGDHDEVEVGLEDEEYAPSEREVEHLIAD</sequence>
<dbReference type="PROSITE" id="PS50089">
    <property type="entry name" value="ZF_RING_2"/>
    <property type="match status" value="1"/>
</dbReference>
<evidence type="ECO:0000313" key="8">
    <source>
        <dbReference type="Proteomes" id="UP000092666"/>
    </source>
</evidence>
<feature type="compositionally biased region" description="Polar residues" evidence="5">
    <location>
        <begin position="673"/>
        <end position="710"/>
    </location>
</feature>
<dbReference type="InterPro" id="IPR001841">
    <property type="entry name" value="Znf_RING"/>
</dbReference>
<dbReference type="AlphaFoldDB" id="A0A1B9GP64"/>
<dbReference type="SUPFAM" id="SSF57850">
    <property type="entry name" value="RING/U-box"/>
    <property type="match status" value="1"/>
</dbReference>
<feature type="compositionally biased region" description="Acidic residues" evidence="5">
    <location>
        <begin position="934"/>
        <end position="947"/>
    </location>
</feature>
<name>A0A1B9GP64_9TREE</name>
<feature type="compositionally biased region" description="Low complexity" evidence="5">
    <location>
        <begin position="495"/>
        <end position="506"/>
    </location>
</feature>
<gene>
    <name evidence="7" type="ORF">I316_05432</name>
</gene>